<dbReference type="CDD" id="cd04905">
    <property type="entry name" value="ACT_CM-PDT"/>
    <property type="match status" value="1"/>
</dbReference>
<dbReference type="EC" id="4.2.1.51" evidence="2"/>
<organism evidence="11 12">
    <name type="scientific">Aliicoccus persicus</name>
    <dbReference type="NCBI Taxonomy" id="930138"/>
    <lineage>
        <taxon>Bacteria</taxon>
        <taxon>Bacillati</taxon>
        <taxon>Bacillota</taxon>
        <taxon>Bacilli</taxon>
        <taxon>Bacillales</taxon>
        <taxon>Staphylococcaceae</taxon>
        <taxon>Aliicoccus</taxon>
    </lineage>
</organism>
<proteinExistence type="predicted"/>
<keyword evidence="12" id="KW-1185">Reference proteome</keyword>
<dbReference type="RefSeq" id="WP_091476379.1">
    <property type="nucleotide sequence ID" value="NZ_FOIT01000007.1"/>
</dbReference>
<accession>A0A662Z8R9</accession>
<dbReference type="PROSITE" id="PS51671">
    <property type="entry name" value="ACT"/>
    <property type="match status" value="1"/>
</dbReference>
<keyword evidence="7" id="KW-0456">Lyase</keyword>
<evidence type="ECO:0000256" key="2">
    <source>
        <dbReference type="ARBA" id="ARBA00013147"/>
    </source>
</evidence>
<feature type="domain" description="ACT" evidence="10">
    <location>
        <begin position="190"/>
        <end position="265"/>
    </location>
</feature>
<sequence>MNIGYLGIPGSYSETALTEYLPAGASKTNVESFDSLVAMLKSGELSHIILPVENSTTGMITRTMDLLKYENVYIVDEWYLPIENHLWAKSKMDLSELTHVYSHPEAFTQTEDYFKDYPNIKRVSYTDTANAARHVAESDQTTYAALAGDRAGRLNGLVKIASDINSEQANTTRFFILSTKKNEELGALSYFYIETPHKPGALLKLLNIFDEHKCNLLSLNSRPIQNKPFRYGFFIEVDILDTNLGALINTLKTESTYHHTFGSFNPFRGKESP</sequence>
<evidence type="ECO:0000256" key="7">
    <source>
        <dbReference type="ARBA" id="ARBA00023239"/>
    </source>
</evidence>
<evidence type="ECO:0000313" key="11">
    <source>
        <dbReference type="EMBL" id="SEW17120.1"/>
    </source>
</evidence>
<dbReference type="PROSITE" id="PS51171">
    <property type="entry name" value="PREPHENATE_DEHYDR_3"/>
    <property type="match status" value="1"/>
</dbReference>
<dbReference type="InterPro" id="IPR001086">
    <property type="entry name" value="Preph_deHydtase"/>
</dbReference>
<evidence type="ECO:0000259" key="10">
    <source>
        <dbReference type="PROSITE" id="PS51671"/>
    </source>
</evidence>
<dbReference type="GO" id="GO:0005737">
    <property type="term" value="C:cytoplasm"/>
    <property type="evidence" value="ECO:0007669"/>
    <property type="project" value="TreeGrafter"/>
</dbReference>
<dbReference type="OrthoDB" id="9802281at2"/>
<evidence type="ECO:0000256" key="3">
    <source>
        <dbReference type="ARBA" id="ARBA00021872"/>
    </source>
</evidence>
<comment type="catalytic activity">
    <reaction evidence="8">
        <text>prephenate + H(+) = 3-phenylpyruvate + CO2 + H2O</text>
        <dbReference type="Rhea" id="RHEA:21648"/>
        <dbReference type="ChEBI" id="CHEBI:15377"/>
        <dbReference type="ChEBI" id="CHEBI:15378"/>
        <dbReference type="ChEBI" id="CHEBI:16526"/>
        <dbReference type="ChEBI" id="CHEBI:18005"/>
        <dbReference type="ChEBI" id="CHEBI:29934"/>
        <dbReference type="EC" id="4.2.1.51"/>
    </reaction>
</comment>
<dbReference type="InterPro" id="IPR002912">
    <property type="entry name" value="ACT_dom"/>
</dbReference>
<comment type="pathway">
    <text evidence="1">Amino-acid biosynthesis; L-phenylalanine biosynthesis; phenylpyruvate from prephenate: step 1/1.</text>
</comment>
<evidence type="ECO:0000256" key="8">
    <source>
        <dbReference type="ARBA" id="ARBA00047848"/>
    </source>
</evidence>
<evidence type="ECO:0000313" key="12">
    <source>
        <dbReference type="Proteomes" id="UP000243605"/>
    </source>
</evidence>
<dbReference type="EMBL" id="FOIT01000007">
    <property type="protein sequence ID" value="SEW17120.1"/>
    <property type="molecule type" value="Genomic_DNA"/>
</dbReference>
<evidence type="ECO:0000259" key="9">
    <source>
        <dbReference type="PROSITE" id="PS51171"/>
    </source>
</evidence>
<evidence type="ECO:0000256" key="1">
    <source>
        <dbReference type="ARBA" id="ARBA00004741"/>
    </source>
</evidence>
<dbReference type="CDD" id="cd13631">
    <property type="entry name" value="PBP2_Ct-PDT_like"/>
    <property type="match status" value="1"/>
</dbReference>
<dbReference type="Gene3D" id="3.40.190.10">
    <property type="entry name" value="Periplasmic binding protein-like II"/>
    <property type="match status" value="2"/>
</dbReference>
<dbReference type="PANTHER" id="PTHR21022">
    <property type="entry name" value="PREPHENATE DEHYDRATASE P PROTEIN"/>
    <property type="match status" value="1"/>
</dbReference>
<dbReference type="SUPFAM" id="SSF53850">
    <property type="entry name" value="Periplasmic binding protein-like II"/>
    <property type="match status" value="1"/>
</dbReference>
<dbReference type="UniPathway" id="UPA00121">
    <property type="reaction ID" value="UER00345"/>
</dbReference>
<evidence type="ECO:0000256" key="4">
    <source>
        <dbReference type="ARBA" id="ARBA00022605"/>
    </source>
</evidence>
<protein>
    <recommendedName>
        <fullName evidence="3">Prephenate dehydratase</fullName>
        <ecNumber evidence="2">4.2.1.51</ecNumber>
    </recommendedName>
</protein>
<dbReference type="InterPro" id="IPR045865">
    <property type="entry name" value="ACT-like_dom_sf"/>
</dbReference>
<dbReference type="Proteomes" id="UP000243605">
    <property type="component" value="Unassembled WGS sequence"/>
</dbReference>
<keyword evidence="4" id="KW-0028">Amino-acid biosynthesis</keyword>
<evidence type="ECO:0000256" key="5">
    <source>
        <dbReference type="ARBA" id="ARBA00023141"/>
    </source>
</evidence>
<reference evidence="11 12" key="1">
    <citation type="submission" date="2016-10" db="EMBL/GenBank/DDBJ databases">
        <authorList>
            <person name="Varghese N."/>
            <person name="Submissions S."/>
        </authorList>
    </citation>
    <scope>NUCLEOTIDE SEQUENCE [LARGE SCALE GENOMIC DNA]</scope>
    <source>
        <strain evidence="11 12">IBRC-M10081</strain>
    </source>
</reference>
<keyword evidence="5" id="KW-0057">Aromatic amino acid biosynthesis</keyword>
<dbReference type="AlphaFoldDB" id="A0A662Z8R9"/>
<dbReference type="GO" id="GO:0004664">
    <property type="term" value="F:prephenate dehydratase activity"/>
    <property type="evidence" value="ECO:0007669"/>
    <property type="project" value="UniProtKB-EC"/>
</dbReference>
<feature type="domain" description="Prephenate dehydratase" evidence="9">
    <location>
        <begin position="2"/>
        <end position="179"/>
    </location>
</feature>
<name>A0A662Z8R9_9STAP</name>
<dbReference type="Pfam" id="PF00800">
    <property type="entry name" value="PDT"/>
    <property type="match status" value="1"/>
</dbReference>
<keyword evidence="6" id="KW-0584">Phenylalanine biosynthesis</keyword>
<evidence type="ECO:0000256" key="6">
    <source>
        <dbReference type="ARBA" id="ARBA00023222"/>
    </source>
</evidence>
<gene>
    <name evidence="11" type="ORF">SAMN05192557_1922</name>
</gene>
<dbReference type="GO" id="GO:0009094">
    <property type="term" value="P:L-phenylalanine biosynthetic process"/>
    <property type="evidence" value="ECO:0007669"/>
    <property type="project" value="UniProtKB-UniPathway"/>
</dbReference>
<dbReference type="PANTHER" id="PTHR21022:SF19">
    <property type="entry name" value="PREPHENATE DEHYDRATASE-RELATED"/>
    <property type="match status" value="1"/>
</dbReference>
<dbReference type="Gene3D" id="3.30.70.260">
    <property type="match status" value="1"/>
</dbReference>
<dbReference type="SUPFAM" id="SSF55021">
    <property type="entry name" value="ACT-like"/>
    <property type="match status" value="1"/>
</dbReference>